<name>A0ABT6LB54_9ACTN</name>
<accession>A0ABT6LB54</accession>
<proteinExistence type="predicted"/>
<evidence type="ECO:0000256" key="1">
    <source>
        <dbReference type="SAM" id="MobiDB-lite"/>
    </source>
</evidence>
<sequence>MRESGLRCYQHLGRAALPDPGSGPRPGTTSDRSPGRVPPAVAAWCAELLDEPALDVISAHAAEYATERVWRDLVKHHRRPGGCDDLAAAARELLDMRKTVRDSLTAMMPRAHRDGFVVAFIGEALSRLVTLPLESQLAVAARGLQIAGICVCVLSGDLDNCACLEDVLKSEGEEQVKALVTGAMEDWRDLPRRMGDTP</sequence>
<feature type="region of interest" description="Disordered" evidence="1">
    <location>
        <begin position="13"/>
        <end position="36"/>
    </location>
</feature>
<evidence type="ECO:0008006" key="4">
    <source>
        <dbReference type="Google" id="ProtNLM"/>
    </source>
</evidence>
<comment type="caution">
    <text evidence="2">The sequence shown here is derived from an EMBL/GenBank/DDBJ whole genome shotgun (WGS) entry which is preliminary data.</text>
</comment>
<dbReference type="RefSeq" id="WP_280874553.1">
    <property type="nucleotide sequence ID" value="NZ_JARXVH010000001.1"/>
</dbReference>
<organism evidence="2 3">
    <name type="scientific">Streptomyces pseudovenezuelae</name>
    <dbReference type="NCBI Taxonomy" id="67350"/>
    <lineage>
        <taxon>Bacteria</taxon>
        <taxon>Bacillati</taxon>
        <taxon>Actinomycetota</taxon>
        <taxon>Actinomycetes</taxon>
        <taxon>Kitasatosporales</taxon>
        <taxon>Streptomycetaceae</taxon>
        <taxon>Streptomyces</taxon>
        <taxon>Streptomyces aurantiacus group</taxon>
    </lineage>
</organism>
<evidence type="ECO:0000313" key="2">
    <source>
        <dbReference type="EMBL" id="MDH6213547.1"/>
    </source>
</evidence>
<keyword evidence="3" id="KW-1185">Reference proteome</keyword>
<protein>
    <recommendedName>
        <fullName evidence="4">Sugar phosphate isomerase</fullName>
    </recommendedName>
</protein>
<evidence type="ECO:0000313" key="3">
    <source>
        <dbReference type="Proteomes" id="UP001160499"/>
    </source>
</evidence>
<reference evidence="2 3" key="1">
    <citation type="submission" date="2023-04" db="EMBL/GenBank/DDBJ databases">
        <title>Forest soil microbial communities from Buena Vista Peninsula, Colon Province, Panama.</title>
        <authorList>
            <person name="Bouskill N."/>
        </authorList>
    </citation>
    <scope>NUCLEOTIDE SEQUENCE [LARGE SCALE GENOMIC DNA]</scope>
    <source>
        <strain evidence="2 3">GGS1</strain>
    </source>
</reference>
<dbReference type="EMBL" id="JARXVH010000001">
    <property type="protein sequence ID" value="MDH6213547.1"/>
    <property type="molecule type" value="Genomic_DNA"/>
</dbReference>
<gene>
    <name evidence="2" type="ORF">M2283_000826</name>
</gene>
<dbReference type="Proteomes" id="UP001160499">
    <property type="component" value="Unassembled WGS sequence"/>
</dbReference>